<dbReference type="Proteomes" id="UP001304671">
    <property type="component" value="Unassembled WGS sequence"/>
</dbReference>
<feature type="chain" id="PRO_5047259448" evidence="1">
    <location>
        <begin position="23"/>
        <end position="1440"/>
    </location>
</feature>
<reference evidence="3 4" key="1">
    <citation type="submission" date="2023-12" db="EMBL/GenBank/DDBJ databases">
        <title>Novel species of the genus Arcicella isolated from rivers.</title>
        <authorList>
            <person name="Lu H."/>
        </authorList>
    </citation>
    <scope>NUCLEOTIDE SEQUENCE [LARGE SCALE GENOMIC DNA]</scope>
    <source>
        <strain evidence="3 4">LMG 21963</strain>
    </source>
</reference>
<dbReference type="Gene3D" id="2.60.40.10">
    <property type="entry name" value="Immunoglobulins"/>
    <property type="match status" value="1"/>
</dbReference>
<protein>
    <submittedName>
        <fullName evidence="3">T9SS type A sorting domain-containing protein</fullName>
    </submittedName>
</protein>
<dbReference type="Pfam" id="PF18962">
    <property type="entry name" value="Por_Secre_tail"/>
    <property type="match status" value="1"/>
</dbReference>
<feature type="domain" description="Secretion system C-terminal sorting" evidence="2">
    <location>
        <begin position="1364"/>
        <end position="1438"/>
    </location>
</feature>
<keyword evidence="1" id="KW-0732">Signal</keyword>
<dbReference type="NCBIfam" id="TIGR04183">
    <property type="entry name" value="Por_Secre_tail"/>
    <property type="match status" value="1"/>
</dbReference>
<organism evidence="3 4">
    <name type="scientific">Arcicella aquatica</name>
    <dbReference type="NCBI Taxonomy" id="217141"/>
    <lineage>
        <taxon>Bacteria</taxon>
        <taxon>Pseudomonadati</taxon>
        <taxon>Bacteroidota</taxon>
        <taxon>Cytophagia</taxon>
        <taxon>Cytophagales</taxon>
        <taxon>Flectobacillaceae</taxon>
        <taxon>Arcicella</taxon>
    </lineage>
</organism>
<sequence>MKKSCSYLLMMWLILSFTISSAQTPTITATGVYNCTGLGTSQLTLPSGYAVYEWYNASNVLVASTQTYTASTGTYTAKVKQTAIGSYIVVSAFTVTQIVPTAPTITPPSDVLTAICGVSSRNIVASGATNYDWKRDGVSTTVTTATLPVTGSSVTTAGTYAYTVSTTNSVTGCTSTSTAVSLKVSPKPTTPVITPLTPNLICGTDSKTLTATTGGASYTWKRDATILGASTNTLTVTGTDVPTGTYNYKVVLQNAVGCVSDTSVSVSLKVSPKPTTPVITPVTPNLICGTDAKTLTATSGGTSYLWKRNNTILSSTINTQVVTGTDVSVAGTYNYKVVLTNAVGCSSDTSLAVALKVSPKPSRPVISVPDTNAVCGVSTKTLTATADGSTYTWKRDATILSSTTNTLTVTGNDVSVAGTYNYKVVLQNSVGCISDTSLAVGVKVSPKPTKPSIAAVDTNAICGVGTKTLTATSGGTSYVWKRDITELPNSKINTLLVTGNDVTTAGTYSYTVALINSVGCISDASTAVSLKVSPKPAKPTITPDTSITLVCGTDSRILKATSGGTSYSWIVGSKTLTGSTSSAITVTGRDTSSANGSSNYTYTVALKNSVGCVSDYSTGYTLQLFPSIPAKPTITAGGVTTFCEGGNVTLTSSYTTNANVWSSTTAIDTTTSKAVGLVVTKTGIYTVKAKDANGCVSLASDVKLVTVNPNPTAPIIDEGTAVSICELESKTLTARDKGTGVYTWNTGSKTKSITVSSAGSYSLTYTDANTCTSKPSVATVLTVNPLPAKPTISIIRPAEFCDGDSTILRSSTASGYIWSTNQNDGQIIVKESKTISVVAVSDKGCKSKDASDPVAVIANPLPATPTVVANGPLIFCPDSTVTLSSSVIGNEYTWTNIGSSIVFGKTQSVIVGEAGEYAVQAISVKKCISKISKSVKVSVREAPQPASILASPIATFCKGGTATLRALIANGNVDRYSWRDEDTKKEIATTGAITTDTSGRYAVKVRDTFGCFSAYSKVLKVTVNPLPAKPTLRIVRPKIFCDGDSTLLEASLPTTTTNGLKNVYQWTVDGLLQSGISGRTFTWKKANGIGVAVIDTNGCKSVASSDTIKTTVNPLPAAPSITLRGANPFCADKSVSLTAIGVQASSYKWSISNSTASTITVNYAGNVTVQAVSAFSCYSKSSQPITLSVYPLPATPQISATGNLTFCDGGSTVLATANTNKAYWYKSTNDSLGNGTNNTISVNKSGSYFARVEDKNFCLSAPSNAITVDVRSLPTTPVISQSGAFFLIAQSSGDESGYIWKYNGEEQKSFITNTIKVKKDGDYQVQASTVYSQVALPSGKLQCYSQPSLVYKYTQDLTFEGMNVYPNPSTTGDITIQVVEDLIGADVSVYTMDGRLIETFNVNKFDTPRTIKLNGSIGNIYFIKLKTDSFERIKKVVVTQ</sequence>
<proteinExistence type="predicted"/>
<dbReference type="InterPro" id="IPR013783">
    <property type="entry name" value="Ig-like_fold"/>
</dbReference>
<dbReference type="InterPro" id="IPR026444">
    <property type="entry name" value="Secre_tail"/>
</dbReference>
<keyword evidence="4" id="KW-1185">Reference proteome</keyword>
<evidence type="ECO:0000259" key="2">
    <source>
        <dbReference type="Pfam" id="PF18962"/>
    </source>
</evidence>
<evidence type="ECO:0000313" key="3">
    <source>
        <dbReference type="EMBL" id="MEA5256663.1"/>
    </source>
</evidence>
<comment type="caution">
    <text evidence="3">The sequence shown here is derived from an EMBL/GenBank/DDBJ whole genome shotgun (WGS) entry which is preliminary data.</text>
</comment>
<name>A0ABU5QHY2_9BACT</name>
<feature type="signal peptide" evidence="1">
    <location>
        <begin position="1"/>
        <end position="22"/>
    </location>
</feature>
<dbReference type="RefSeq" id="WP_323246510.1">
    <property type="nucleotide sequence ID" value="NZ_JAYFUL010000002.1"/>
</dbReference>
<gene>
    <name evidence="3" type="ORF">VB264_02635</name>
</gene>
<evidence type="ECO:0000256" key="1">
    <source>
        <dbReference type="SAM" id="SignalP"/>
    </source>
</evidence>
<accession>A0ABU5QHY2</accession>
<dbReference type="EMBL" id="JAYFUL010000002">
    <property type="protein sequence ID" value="MEA5256663.1"/>
    <property type="molecule type" value="Genomic_DNA"/>
</dbReference>
<evidence type="ECO:0000313" key="4">
    <source>
        <dbReference type="Proteomes" id="UP001304671"/>
    </source>
</evidence>